<reference evidence="5 7" key="3">
    <citation type="submission" date="2024-06" db="EMBL/GenBank/DDBJ databases">
        <title>Halorubrum miltondacostae sp. nov., a potential PHA producer isolated from an inland solar saltern in Rio Maior, Portugal.</title>
        <authorList>
            <person name="Albuquerque L."/>
            <person name="Viver T."/>
            <person name="Barroso C."/>
            <person name="Claudino R."/>
            <person name="Galvan M."/>
            <person name="Simoes G."/>
            <person name="Lobo Da Cunha A."/>
            <person name="Egas C."/>
        </authorList>
    </citation>
    <scope>NUCLEOTIDE SEQUENCE [LARGE SCALE GENOMIC DNA]</scope>
    <source>
        <strain evidence="5 7">DSM 18646</strain>
    </source>
</reference>
<dbReference type="Proteomes" id="UP001567571">
    <property type="component" value="Unassembled WGS sequence"/>
</dbReference>
<comment type="caution">
    <text evidence="4">The sequence shown here is derived from an EMBL/GenBank/DDBJ whole genome shotgun (WGS) entry which is preliminary data.</text>
</comment>
<feature type="transmembrane region" description="Helical" evidence="2">
    <location>
        <begin position="168"/>
        <end position="190"/>
    </location>
</feature>
<dbReference type="Pfam" id="PF26650">
    <property type="entry name" value="DUF8215"/>
    <property type="match status" value="1"/>
</dbReference>
<dbReference type="InterPro" id="IPR058528">
    <property type="entry name" value="DUF8215"/>
</dbReference>
<feature type="compositionally biased region" description="Basic residues" evidence="1">
    <location>
        <begin position="17"/>
        <end position="28"/>
    </location>
</feature>
<feature type="domain" description="DUF8215" evidence="3">
    <location>
        <begin position="71"/>
        <end position="192"/>
    </location>
</feature>
<feature type="transmembrane region" description="Helical" evidence="2">
    <location>
        <begin position="68"/>
        <end position="89"/>
    </location>
</feature>
<evidence type="ECO:0000313" key="6">
    <source>
        <dbReference type="Proteomes" id="UP001501425"/>
    </source>
</evidence>
<evidence type="ECO:0000259" key="3">
    <source>
        <dbReference type="Pfam" id="PF26650"/>
    </source>
</evidence>
<evidence type="ECO:0000256" key="1">
    <source>
        <dbReference type="SAM" id="MobiDB-lite"/>
    </source>
</evidence>
<sequence>MSDSTQPGTGDGLPNRTRAHRGQARSPRHGPPGRETRAATSTYRNEFLAIGNRSGTEKDRLGALLTDFGRIAGEVGLLTLPVMLVLPFVGARASPALFETWLVGLATMVAVGTLVRNGLIASPPFTDAPGWARLFPTLVLLRLVYFNGTLLAAILGGGAVVVAATGSVAAGLLGASVVSAAATVLFPAAVDAWMTRLA</sequence>
<name>A0AAV3SSM4_9EURY</name>
<dbReference type="AlphaFoldDB" id="A0AAV3SSM4"/>
<keyword evidence="2" id="KW-1133">Transmembrane helix</keyword>
<keyword evidence="2" id="KW-0812">Transmembrane</keyword>
<keyword evidence="7" id="KW-1185">Reference proteome</keyword>
<dbReference type="Proteomes" id="UP001501425">
    <property type="component" value="Unassembled WGS sequence"/>
</dbReference>
<accession>A0AAV3SSM4</accession>
<feature type="region of interest" description="Disordered" evidence="1">
    <location>
        <begin position="1"/>
        <end position="40"/>
    </location>
</feature>
<reference evidence="4" key="1">
    <citation type="journal article" date="2014" name="Int. J. Syst. Evol. Microbiol.">
        <title>Complete genome sequence of Corynebacterium casei LMG S-19264T (=DSM 44701T), isolated from a smear-ripened cheese.</title>
        <authorList>
            <consortium name="US DOE Joint Genome Institute (JGI-PGF)"/>
            <person name="Walter F."/>
            <person name="Albersmeier A."/>
            <person name="Kalinowski J."/>
            <person name="Ruckert C."/>
        </authorList>
    </citation>
    <scope>NUCLEOTIDE SEQUENCE</scope>
    <source>
        <strain evidence="4">JCM 14265</strain>
    </source>
</reference>
<reference evidence="4" key="2">
    <citation type="submission" date="2023-12" db="EMBL/GenBank/DDBJ databases">
        <authorList>
            <person name="Sun Q."/>
            <person name="Inoue M."/>
        </authorList>
    </citation>
    <scope>NUCLEOTIDE SEQUENCE</scope>
    <source>
        <strain evidence="4">JCM 14265</strain>
    </source>
</reference>
<dbReference type="RefSeq" id="WP_343778139.1">
    <property type="nucleotide sequence ID" value="NZ_BAAADQ010000007.1"/>
</dbReference>
<gene>
    <name evidence="5" type="ORF">ABNG02_13155</name>
    <name evidence="4" type="ORF">GCM10008994_16150</name>
</gene>
<evidence type="ECO:0000256" key="2">
    <source>
        <dbReference type="SAM" id="Phobius"/>
    </source>
</evidence>
<evidence type="ECO:0000313" key="4">
    <source>
        <dbReference type="EMBL" id="GAA0541853.1"/>
    </source>
</evidence>
<evidence type="ECO:0000313" key="7">
    <source>
        <dbReference type="Proteomes" id="UP001567571"/>
    </source>
</evidence>
<protein>
    <recommendedName>
        <fullName evidence="3">DUF8215 domain-containing protein</fullName>
    </recommendedName>
</protein>
<feature type="transmembrane region" description="Helical" evidence="2">
    <location>
        <begin position="139"/>
        <end position="162"/>
    </location>
</feature>
<dbReference type="EMBL" id="JBEDNW010000007">
    <property type="protein sequence ID" value="MEZ3168274.1"/>
    <property type="molecule type" value="Genomic_DNA"/>
</dbReference>
<proteinExistence type="predicted"/>
<organism evidence="4 6">
    <name type="scientific">Halorubrum ejinorense</name>
    <dbReference type="NCBI Taxonomy" id="425309"/>
    <lineage>
        <taxon>Archaea</taxon>
        <taxon>Methanobacteriati</taxon>
        <taxon>Methanobacteriota</taxon>
        <taxon>Stenosarchaea group</taxon>
        <taxon>Halobacteria</taxon>
        <taxon>Halobacteriales</taxon>
        <taxon>Haloferacaceae</taxon>
        <taxon>Halorubrum</taxon>
    </lineage>
</organism>
<evidence type="ECO:0000313" key="5">
    <source>
        <dbReference type="EMBL" id="MEZ3168274.1"/>
    </source>
</evidence>
<feature type="transmembrane region" description="Helical" evidence="2">
    <location>
        <begin position="101"/>
        <end position="119"/>
    </location>
</feature>
<keyword evidence="2" id="KW-0472">Membrane</keyword>
<dbReference type="EMBL" id="BAAADQ010000007">
    <property type="protein sequence ID" value="GAA0541853.1"/>
    <property type="molecule type" value="Genomic_DNA"/>
</dbReference>